<evidence type="ECO:0000256" key="1">
    <source>
        <dbReference type="SAM" id="MobiDB-lite"/>
    </source>
</evidence>
<accession>A0ABP7BZY8</accession>
<feature type="signal peptide" evidence="2">
    <location>
        <begin position="1"/>
        <end position="24"/>
    </location>
</feature>
<organism evidence="3 4">
    <name type="scientific">Nonomuraea antimicrobica</name>
    <dbReference type="NCBI Taxonomy" id="561173"/>
    <lineage>
        <taxon>Bacteria</taxon>
        <taxon>Bacillati</taxon>
        <taxon>Actinomycetota</taxon>
        <taxon>Actinomycetes</taxon>
        <taxon>Streptosporangiales</taxon>
        <taxon>Streptosporangiaceae</taxon>
        <taxon>Nonomuraea</taxon>
    </lineage>
</organism>
<reference evidence="4" key="1">
    <citation type="journal article" date="2019" name="Int. J. Syst. Evol. Microbiol.">
        <title>The Global Catalogue of Microorganisms (GCM) 10K type strain sequencing project: providing services to taxonomists for standard genome sequencing and annotation.</title>
        <authorList>
            <consortium name="The Broad Institute Genomics Platform"/>
            <consortium name="The Broad Institute Genome Sequencing Center for Infectious Disease"/>
            <person name="Wu L."/>
            <person name="Ma J."/>
        </authorList>
    </citation>
    <scope>NUCLEOTIDE SEQUENCE [LARGE SCALE GENOMIC DNA]</scope>
    <source>
        <strain evidence="4">JCM 16904</strain>
    </source>
</reference>
<dbReference type="PROSITE" id="PS51257">
    <property type="entry name" value="PROKAR_LIPOPROTEIN"/>
    <property type="match status" value="1"/>
</dbReference>
<proteinExistence type="predicted"/>
<evidence type="ECO:0000313" key="4">
    <source>
        <dbReference type="Proteomes" id="UP001500902"/>
    </source>
</evidence>
<dbReference type="EMBL" id="BAAAZP010000077">
    <property type="protein sequence ID" value="GAA3671812.1"/>
    <property type="molecule type" value="Genomic_DNA"/>
</dbReference>
<dbReference type="Proteomes" id="UP001500902">
    <property type="component" value="Unassembled WGS sequence"/>
</dbReference>
<comment type="caution">
    <text evidence="3">The sequence shown here is derived from an EMBL/GenBank/DDBJ whole genome shotgun (WGS) entry which is preliminary data.</text>
</comment>
<protein>
    <submittedName>
        <fullName evidence="3">Uncharacterized protein</fullName>
    </submittedName>
</protein>
<evidence type="ECO:0000313" key="3">
    <source>
        <dbReference type="EMBL" id="GAA3671812.1"/>
    </source>
</evidence>
<feature type="compositionally biased region" description="Polar residues" evidence="1">
    <location>
        <begin position="25"/>
        <end position="44"/>
    </location>
</feature>
<dbReference type="RefSeq" id="WP_344879739.1">
    <property type="nucleotide sequence ID" value="NZ_BAAAZP010000077.1"/>
</dbReference>
<feature type="region of interest" description="Disordered" evidence="1">
    <location>
        <begin position="22"/>
        <end position="44"/>
    </location>
</feature>
<evidence type="ECO:0000256" key="2">
    <source>
        <dbReference type="SAM" id="SignalP"/>
    </source>
</evidence>
<name>A0ABP7BZY8_9ACTN</name>
<gene>
    <name evidence="3" type="ORF">GCM10022224_040000</name>
</gene>
<sequence length="290" mass="31374">MTDFRTPLAIAAAAVAALTGCAPSGGTQPSATPSADRANQQRQSQTQLAACMKGKGFAYHPIVSTPELPDDVKQEMSGEYSAMRKYREKYGFGVAASFVYPNEGIGRVARQVGDGSEGGESDDPNMKVVAGLSKPQREAYFNAMNACTLEMVNKATGKKLKSMDELGKAQGELLKQVIGREIDGDAKLVELAGAFADCLKGKGYRVTSQRPSEIVRSTEDPFMKELGTFGQKNPTADEARPMLRREIKAALDDLECGKEFYAVYRPKANEVYQRAQLMPGVGMAMTVFTQ</sequence>
<feature type="chain" id="PRO_5045709421" evidence="2">
    <location>
        <begin position="25"/>
        <end position="290"/>
    </location>
</feature>
<keyword evidence="2" id="KW-0732">Signal</keyword>
<keyword evidence="4" id="KW-1185">Reference proteome</keyword>